<evidence type="ECO:0000256" key="6">
    <source>
        <dbReference type="PROSITE-ProRule" id="PRU00708"/>
    </source>
</evidence>
<dbReference type="PROSITE" id="PS51375">
    <property type="entry name" value="PPR"/>
    <property type="match status" value="2"/>
</dbReference>
<dbReference type="Gene3D" id="1.25.40.10">
    <property type="entry name" value="Tetratricopeptide repeat domain"/>
    <property type="match status" value="2"/>
</dbReference>
<dbReference type="FunFam" id="1.25.40.10:FF:000501">
    <property type="entry name" value="Putative pentatricopeptide repeat-containing protein mitochondrial"/>
    <property type="match status" value="1"/>
</dbReference>
<evidence type="ECO:0000256" key="2">
    <source>
        <dbReference type="ARBA" id="ARBA00006643"/>
    </source>
</evidence>
<evidence type="ECO:0000313" key="8">
    <source>
        <dbReference type="Proteomes" id="UP000007015"/>
    </source>
</evidence>
<dbReference type="Gramene" id="BGIOSGA020892-TA">
    <property type="protein sequence ID" value="BGIOSGA020892-PA"/>
    <property type="gene ID" value="BGIOSGA020892"/>
</dbReference>
<reference evidence="7 8" key="1">
    <citation type="journal article" date="2005" name="PLoS Biol.">
        <title>The genomes of Oryza sativa: a history of duplications.</title>
        <authorList>
            <person name="Yu J."/>
            <person name="Wang J."/>
            <person name="Lin W."/>
            <person name="Li S."/>
            <person name="Li H."/>
            <person name="Zhou J."/>
            <person name="Ni P."/>
            <person name="Dong W."/>
            <person name="Hu S."/>
            <person name="Zeng C."/>
            <person name="Zhang J."/>
            <person name="Zhang Y."/>
            <person name="Li R."/>
            <person name="Xu Z."/>
            <person name="Li S."/>
            <person name="Li X."/>
            <person name="Zheng H."/>
            <person name="Cong L."/>
            <person name="Lin L."/>
            <person name="Yin J."/>
            <person name="Geng J."/>
            <person name="Li G."/>
            <person name="Shi J."/>
            <person name="Liu J."/>
            <person name="Lv H."/>
            <person name="Li J."/>
            <person name="Wang J."/>
            <person name="Deng Y."/>
            <person name="Ran L."/>
            <person name="Shi X."/>
            <person name="Wang X."/>
            <person name="Wu Q."/>
            <person name="Li C."/>
            <person name="Ren X."/>
            <person name="Wang J."/>
            <person name="Wang X."/>
            <person name="Li D."/>
            <person name="Liu D."/>
            <person name="Zhang X."/>
            <person name="Ji Z."/>
            <person name="Zhao W."/>
            <person name="Sun Y."/>
            <person name="Zhang Z."/>
            <person name="Bao J."/>
            <person name="Han Y."/>
            <person name="Dong L."/>
            <person name="Ji J."/>
            <person name="Chen P."/>
            <person name="Wu S."/>
            <person name="Liu J."/>
            <person name="Xiao Y."/>
            <person name="Bu D."/>
            <person name="Tan J."/>
            <person name="Yang L."/>
            <person name="Ye C."/>
            <person name="Zhang J."/>
            <person name="Xu J."/>
            <person name="Zhou Y."/>
            <person name="Yu Y."/>
            <person name="Zhang B."/>
            <person name="Zhuang S."/>
            <person name="Wei H."/>
            <person name="Liu B."/>
            <person name="Lei M."/>
            <person name="Yu H."/>
            <person name="Li Y."/>
            <person name="Xu H."/>
            <person name="Wei S."/>
            <person name="He X."/>
            <person name="Fang L."/>
            <person name="Zhang Z."/>
            <person name="Zhang Y."/>
            <person name="Huang X."/>
            <person name="Su Z."/>
            <person name="Tong W."/>
            <person name="Li J."/>
            <person name="Tong Z."/>
            <person name="Li S."/>
            <person name="Ye J."/>
            <person name="Wang L."/>
            <person name="Fang L."/>
            <person name="Lei T."/>
            <person name="Chen C."/>
            <person name="Chen H."/>
            <person name="Xu Z."/>
            <person name="Li H."/>
            <person name="Huang H."/>
            <person name="Zhang F."/>
            <person name="Xu H."/>
            <person name="Li N."/>
            <person name="Zhao C."/>
            <person name="Li S."/>
            <person name="Dong L."/>
            <person name="Huang Y."/>
            <person name="Li L."/>
            <person name="Xi Y."/>
            <person name="Qi Q."/>
            <person name="Li W."/>
            <person name="Zhang B."/>
            <person name="Hu W."/>
            <person name="Zhang Y."/>
            <person name="Tian X."/>
            <person name="Jiao Y."/>
            <person name="Liang X."/>
            <person name="Jin J."/>
            <person name="Gao L."/>
            <person name="Zheng W."/>
            <person name="Hao B."/>
            <person name="Liu S."/>
            <person name="Wang W."/>
            <person name="Yuan L."/>
            <person name="Cao M."/>
            <person name="McDermott J."/>
            <person name="Samudrala R."/>
            <person name="Wang J."/>
            <person name="Wong G.K."/>
            <person name="Yang H."/>
        </authorList>
    </citation>
    <scope>NUCLEOTIDE SEQUENCE [LARGE SCALE GENOMIC DNA]</scope>
    <source>
        <strain evidence="8">cv. 93-11</strain>
    </source>
</reference>
<feature type="repeat" description="PPR" evidence="6">
    <location>
        <begin position="176"/>
        <end position="210"/>
    </location>
</feature>
<protein>
    <recommendedName>
        <fullName evidence="9">Pentatricopeptide repeat-containing protein</fullName>
    </recommendedName>
</protein>
<keyword evidence="5" id="KW-0496">Mitochondrion</keyword>
<keyword evidence="8" id="KW-1185">Reference proteome</keyword>
<evidence type="ECO:0000256" key="5">
    <source>
        <dbReference type="ARBA" id="ARBA00023128"/>
    </source>
</evidence>
<sequence length="252" mass="28338">MALPGASARFHEYEAAITACIERRALWEGRKVHARMITARYRPAVFLGTRLVTMYVRCGALDDARNVLDRMPERSVVSWTTMISGYSQTERHVEALDLFIKMLRAGCIPNEYTLATVLTSCSGPQSIYQGKQVHSLLVKTNFESHMFVGSSLLDMYAKSENIQEARRVFDTLPERDVVSCTAIISGYAQKGLDEEALDLFRQLYSEGMQCNHVTFTTLVTALSGLASLDYGKQTEDWSMIFLIQVIPLETLT</sequence>
<dbReference type="AlphaFoldDB" id="A2YEZ9"/>
<dbReference type="PANTHER" id="PTHR47928">
    <property type="entry name" value="REPEAT-CONTAINING PROTEIN, PUTATIVE-RELATED"/>
    <property type="match status" value="1"/>
</dbReference>
<evidence type="ECO:0000256" key="4">
    <source>
        <dbReference type="ARBA" id="ARBA00022946"/>
    </source>
</evidence>
<dbReference type="InterPro" id="IPR050421">
    <property type="entry name" value="PPR"/>
</dbReference>
<dbReference type="Proteomes" id="UP000007015">
    <property type="component" value="Chromosome 6"/>
</dbReference>
<gene>
    <name evidence="7" type="ORF">OsI_23695</name>
</gene>
<keyword evidence="4" id="KW-0809">Transit peptide</keyword>
<proteinExistence type="inferred from homology"/>
<dbReference type="EMBL" id="CM000131">
    <property type="protein sequence ID" value="EAZ01660.1"/>
    <property type="molecule type" value="Genomic_DNA"/>
</dbReference>
<dbReference type="HOGENOM" id="CLU_002706_21_1_1"/>
<evidence type="ECO:0008006" key="9">
    <source>
        <dbReference type="Google" id="ProtNLM"/>
    </source>
</evidence>
<dbReference type="OMA" id="HTISDAY"/>
<comment type="similarity">
    <text evidence="2">Belongs to the PPR family. PCMP-H subfamily.</text>
</comment>
<name>A2YEZ9_ORYSI</name>
<evidence type="ECO:0000256" key="3">
    <source>
        <dbReference type="ARBA" id="ARBA00022737"/>
    </source>
</evidence>
<dbReference type="STRING" id="39946.A2YEZ9"/>
<dbReference type="NCBIfam" id="TIGR00756">
    <property type="entry name" value="PPR"/>
    <property type="match status" value="2"/>
</dbReference>
<dbReference type="Pfam" id="PF13041">
    <property type="entry name" value="PPR_2"/>
    <property type="match status" value="2"/>
</dbReference>
<dbReference type="InterPro" id="IPR002885">
    <property type="entry name" value="PPR_rpt"/>
</dbReference>
<keyword evidence="3" id="KW-0677">Repeat</keyword>
<dbReference type="GO" id="GO:0005739">
    <property type="term" value="C:mitochondrion"/>
    <property type="evidence" value="ECO:0007669"/>
    <property type="project" value="UniProtKB-SubCell"/>
</dbReference>
<dbReference type="FunFam" id="1.25.40.10:FF:000488">
    <property type="entry name" value="Pentatricopeptide repeat-containing protein, mitochondrial"/>
    <property type="match status" value="1"/>
</dbReference>
<comment type="subcellular location">
    <subcellularLocation>
        <location evidence="1">Mitochondrion</location>
    </subcellularLocation>
</comment>
<dbReference type="InterPro" id="IPR011990">
    <property type="entry name" value="TPR-like_helical_dom_sf"/>
</dbReference>
<evidence type="ECO:0000256" key="1">
    <source>
        <dbReference type="ARBA" id="ARBA00004173"/>
    </source>
</evidence>
<organism evidence="7 8">
    <name type="scientific">Oryza sativa subsp. indica</name>
    <name type="common">Rice</name>
    <dbReference type="NCBI Taxonomy" id="39946"/>
    <lineage>
        <taxon>Eukaryota</taxon>
        <taxon>Viridiplantae</taxon>
        <taxon>Streptophyta</taxon>
        <taxon>Embryophyta</taxon>
        <taxon>Tracheophyta</taxon>
        <taxon>Spermatophyta</taxon>
        <taxon>Magnoliopsida</taxon>
        <taxon>Liliopsida</taxon>
        <taxon>Poales</taxon>
        <taxon>Poaceae</taxon>
        <taxon>BOP clade</taxon>
        <taxon>Oryzoideae</taxon>
        <taxon>Oryzeae</taxon>
        <taxon>Oryzinae</taxon>
        <taxon>Oryza</taxon>
        <taxon>Oryza sativa</taxon>
    </lineage>
</organism>
<feature type="repeat" description="PPR" evidence="6">
    <location>
        <begin position="75"/>
        <end position="109"/>
    </location>
</feature>
<evidence type="ECO:0000313" key="7">
    <source>
        <dbReference type="EMBL" id="EAZ01660.1"/>
    </source>
</evidence>
<accession>A2YEZ9</accession>